<sequence>MSSFSHSFFSLLLWKSDFIRSRVSAQNPLKQAVGNSRSRVTWLWLVTWHLGLFICLTFGQIGFKGRSESYF</sequence>
<keyword evidence="1" id="KW-0472">Membrane</keyword>
<gene>
    <name evidence="2" type="ORF">GIB67_013682</name>
</gene>
<protein>
    <submittedName>
        <fullName evidence="2">Uncharacterized protein</fullName>
    </submittedName>
</protein>
<dbReference type="AlphaFoldDB" id="A0A7J7NQK9"/>
<evidence type="ECO:0000313" key="2">
    <source>
        <dbReference type="EMBL" id="KAF6169252.1"/>
    </source>
</evidence>
<dbReference type="OrthoDB" id="1903335at2759"/>
<keyword evidence="1" id="KW-1133">Transmembrane helix</keyword>
<dbReference type="InterPro" id="IPR017498">
    <property type="entry name" value="PSI_PsaO"/>
</dbReference>
<dbReference type="EMBL" id="JACGCM010000669">
    <property type="protein sequence ID" value="KAF6169252.1"/>
    <property type="molecule type" value="Genomic_DNA"/>
</dbReference>
<dbReference type="Proteomes" id="UP000541444">
    <property type="component" value="Unassembled WGS sequence"/>
</dbReference>
<feature type="transmembrane region" description="Helical" evidence="1">
    <location>
        <begin position="41"/>
        <end position="63"/>
    </location>
</feature>
<evidence type="ECO:0000256" key="1">
    <source>
        <dbReference type="SAM" id="Phobius"/>
    </source>
</evidence>
<dbReference type="Pfam" id="PF22832">
    <property type="entry name" value="PsaO_TMD"/>
    <property type="match status" value="1"/>
</dbReference>
<accession>A0A7J7NQK9</accession>
<reference evidence="2 3" key="1">
    <citation type="journal article" date="2020" name="IScience">
        <title>Genome Sequencing of the Endangered Kingdonia uniflora (Circaeasteraceae, Ranunculales) Reveals Potential Mechanisms of Evolutionary Specialization.</title>
        <authorList>
            <person name="Sun Y."/>
            <person name="Deng T."/>
            <person name="Zhang A."/>
            <person name="Moore M.J."/>
            <person name="Landis J.B."/>
            <person name="Lin N."/>
            <person name="Zhang H."/>
            <person name="Zhang X."/>
            <person name="Huang J."/>
            <person name="Zhang X."/>
            <person name="Sun H."/>
            <person name="Wang H."/>
        </authorList>
    </citation>
    <scope>NUCLEOTIDE SEQUENCE [LARGE SCALE GENOMIC DNA]</scope>
    <source>
        <strain evidence="2">TB1705</strain>
        <tissue evidence="2">Leaf</tissue>
    </source>
</reference>
<organism evidence="2 3">
    <name type="scientific">Kingdonia uniflora</name>
    <dbReference type="NCBI Taxonomy" id="39325"/>
    <lineage>
        <taxon>Eukaryota</taxon>
        <taxon>Viridiplantae</taxon>
        <taxon>Streptophyta</taxon>
        <taxon>Embryophyta</taxon>
        <taxon>Tracheophyta</taxon>
        <taxon>Spermatophyta</taxon>
        <taxon>Magnoliopsida</taxon>
        <taxon>Ranunculales</taxon>
        <taxon>Circaeasteraceae</taxon>
        <taxon>Kingdonia</taxon>
    </lineage>
</organism>
<comment type="caution">
    <text evidence="2">The sequence shown here is derived from an EMBL/GenBank/DDBJ whole genome shotgun (WGS) entry which is preliminary data.</text>
</comment>
<dbReference type="PANTHER" id="PTHR36311">
    <property type="entry name" value="PHOTOSYSTEM I SUBUNIT O"/>
    <property type="match status" value="1"/>
</dbReference>
<evidence type="ECO:0000313" key="3">
    <source>
        <dbReference type="Proteomes" id="UP000541444"/>
    </source>
</evidence>
<proteinExistence type="predicted"/>
<keyword evidence="1" id="KW-0812">Transmembrane</keyword>
<name>A0A7J7NQK9_9MAGN</name>
<keyword evidence="3" id="KW-1185">Reference proteome</keyword>
<dbReference type="PANTHER" id="PTHR36311:SF1">
    <property type="entry name" value="PHOTOSYSTEM I SUBUNIT O"/>
    <property type="match status" value="1"/>
</dbReference>